<dbReference type="EMBL" id="CP075371">
    <property type="protein sequence ID" value="QVT80255.1"/>
    <property type="molecule type" value="Genomic_DNA"/>
</dbReference>
<accession>A0ABX8EK61</accession>
<name>A0ABX8EK61_9ACTN</name>
<dbReference type="InterPro" id="IPR037523">
    <property type="entry name" value="VOC_core"/>
</dbReference>
<evidence type="ECO:0000259" key="2">
    <source>
        <dbReference type="PROSITE" id="PS51819"/>
    </source>
</evidence>
<dbReference type="PROSITE" id="PS51819">
    <property type="entry name" value="VOC"/>
    <property type="match status" value="1"/>
</dbReference>
<keyword evidence="4" id="KW-1185">Reference proteome</keyword>
<keyword evidence="3" id="KW-0560">Oxidoreductase</keyword>
<organism evidence="3 4">
    <name type="scientific">Nocardioides aquaticus</name>
    <dbReference type="NCBI Taxonomy" id="160826"/>
    <lineage>
        <taxon>Bacteria</taxon>
        <taxon>Bacillati</taxon>
        <taxon>Actinomycetota</taxon>
        <taxon>Actinomycetes</taxon>
        <taxon>Propionibacteriales</taxon>
        <taxon>Nocardioidaceae</taxon>
        <taxon>Nocardioides</taxon>
    </lineage>
</organism>
<sequence>MAVVLPERSGPPVPGSLVGTRRSPSHRRDDPRRPHAHVPPIGHAALTVSDLEASTRWYTALLGTDPVLDEDETAGGYHHTVWALEGGQLFGIHSHPERADGGFDERRTGLDHLAFACADRAELETWAGRLDELGIAHGGVVDAHYGSGLSFRDPDGIALELFAPPA</sequence>
<dbReference type="GO" id="GO:0051213">
    <property type="term" value="F:dioxygenase activity"/>
    <property type="evidence" value="ECO:0007669"/>
    <property type="project" value="UniProtKB-KW"/>
</dbReference>
<feature type="domain" description="VOC" evidence="2">
    <location>
        <begin position="40"/>
        <end position="164"/>
    </location>
</feature>
<evidence type="ECO:0000313" key="4">
    <source>
        <dbReference type="Proteomes" id="UP000679307"/>
    </source>
</evidence>
<feature type="region of interest" description="Disordered" evidence="1">
    <location>
        <begin position="1"/>
        <end position="40"/>
    </location>
</feature>
<evidence type="ECO:0000313" key="3">
    <source>
        <dbReference type="EMBL" id="QVT80255.1"/>
    </source>
</evidence>
<proteinExistence type="predicted"/>
<protein>
    <submittedName>
        <fullName evidence="3">Ring-cleaving dioxygenase MhqA</fullName>
        <ecNumber evidence="3">1.13.11.-</ecNumber>
    </submittedName>
</protein>
<keyword evidence="3" id="KW-0223">Dioxygenase</keyword>
<dbReference type="Pfam" id="PF00903">
    <property type="entry name" value="Glyoxalase"/>
    <property type="match status" value="1"/>
</dbReference>
<dbReference type="InterPro" id="IPR004360">
    <property type="entry name" value="Glyas_Fos-R_dOase_dom"/>
</dbReference>
<reference evidence="3 4" key="1">
    <citation type="submission" date="2021-05" db="EMBL/GenBank/DDBJ databases">
        <title>Complete genome of Nocardioides aquaticus KCTC 9944T isolated from meromictic and hypersaline Ekho Lake, Antarctica.</title>
        <authorList>
            <person name="Hwang K."/>
            <person name="Kim K.M."/>
            <person name="Choe H."/>
        </authorList>
    </citation>
    <scope>NUCLEOTIDE SEQUENCE [LARGE SCALE GENOMIC DNA]</scope>
    <source>
        <strain evidence="3 4">KCTC 9944</strain>
    </source>
</reference>
<evidence type="ECO:0000256" key="1">
    <source>
        <dbReference type="SAM" id="MobiDB-lite"/>
    </source>
</evidence>
<dbReference type="Proteomes" id="UP000679307">
    <property type="component" value="Chromosome"/>
</dbReference>
<gene>
    <name evidence="3" type="primary">mhqA_2</name>
    <name evidence="3" type="ORF">ENKNEFLB_02646</name>
</gene>
<dbReference type="RefSeq" id="WP_246535534.1">
    <property type="nucleotide sequence ID" value="NZ_CP075371.1"/>
</dbReference>
<dbReference type="EC" id="1.13.11.-" evidence="3"/>